<evidence type="ECO:0000256" key="3">
    <source>
        <dbReference type="ARBA" id="ARBA00022679"/>
    </source>
</evidence>
<dbReference type="GO" id="GO:0042761">
    <property type="term" value="P:very long-chain fatty acid biosynthetic process"/>
    <property type="evidence" value="ECO:0007669"/>
    <property type="project" value="TreeGrafter"/>
</dbReference>
<feature type="transmembrane region" description="Helical" evidence="10">
    <location>
        <begin position="42"/>
        <end position="61"/>
    </location>
</feature>
<keyword evidence="2 10" id="KW-0444">Lipid biosynthesis</keyword>
<evidence type="ECO:0000256" key="2">
    <source>
        <dbReference type="ARBA" id="ARBA00022516"/>
    </source>
</evidence>
<protein>
    <recommendedName>
        <fullName evidence="10">Elongation of fatty acids protein</fullName>
        <ecNumber evidence="10">2.3.1.-</ecNumber>
    </recommendedName>
</protein>
<keyword evidence="7 10" id="KW-0443">Lipid metabolism</keyword>
<reference evidence="11 12" key="2">
    <citation type="submission" date="2013-02" db="EMBL/GenBank/DDBJ databases">
        <title>The Genome Sequence of Plasmodium falciparum Vietnam Oak-Knoll (FVO).</title>
        <authorList>
            <consortium name="The Broad Institute Genome Sequencing Platform"/>
            <consortium name="The Broad Institute Genome Sequencing Center for Infectious Disease"/>
            <person name="Neafsey D."/>
            <person name="Cheeseman I."/>
            <person name="Volkman S."/>
            <person name="Adams J."/>
            <person name="Walker B."/>
            <person name="Young S.K."/>
            <person name="Zeng Q."/>
            <person name="Gargeya S."/>
            <person name="Fitzgerald M."/>
            <person name="Haas B."/>
            <person name="Abouelleil A."/>
            <person name="Alvarado L."/>
            <person name="Arachchi H.M."/>
            <person name="Berlin A.M."/>
            <person name="Chapman S.B."/>
            <person name="Dewar J."/>
            <person name="Goldberg J."/>
            <person name="Griggs A."/>
            <person name="Gujja S."/>
            <person name="Hansen M."/>
            <person name="Howarth C."/>
            <person name="Imamovic A."/>
            <person name="Larimer J."/>
            <person name="McCowan C."/>
            <person name="Murphy C."/>
            <person name="Neiman D."/>
            <person name="Pearson M."/>
            <person name="Priest M."/>
            <person name="Roberts A."/>
            <person name="Saif S."/>
            <person name="Shea T."/>
            <person name="Sisk P."/>
            <person name="Sykes S."/>
            <person name="Wortman J."/>
            <person name="Nusbaum C."/>
            <person name="Birren B."/>
        </authorList>
    </citation>
    <scope>NUCLEOTIDE SEQUENCE [LARGE SCALE GENOMIC DNA]</scope>
    <source>
        <strain evidence="12">Vietnam Oak-Knoll (FVO)</strain>
    </source>
</reference>
<feature type="transmembrane region" description="Helical" evidence="10">
    <location>
        <begin position="138"/>
        <end position="162"/>
    </location>
</feature>
<feature type="transmembrane region" description="Helical" evidence="10">
    <location>
        <begin position="196"/>
        <end position="214"/>
    </location>
</feature>
<keyword evidence="8 10" id="KW-0472">Membrane</keyword>
<dbReference type="PANTHER" id="PTHR11157:SF126">
    <property type="entry name" value="ELONGATION OF VERY LONG CHAIN FATTY ACIDS PROTEIN"/>
    <property type="match status" value="1"/>
</dbReference>
<feature type="transmembrane region" description="Helical" evidence="10">
    <location>
        <begin position="101"/>
        <end position="118"/>
    </location>
</feature>
<comment type="subcellular location">
    <subcellularLocation>
        <location evidence="1">Membrane</location>
        <topology evidence="1">Multi-pass membrane protein</topology>
    </subcellularLocation>
</comment>
<evidence type="ECO:0000256" key="8">
    <source>
        <dbReference type="ARBA" id="ARBA00023136"/>
    </source>
</evidence>
<dbReference type="InterPro" id="IPR002076">
    <property type="entry name" value="ELO_fam"/>
</dbReference>
<dbReference type="Proteomes" id="UP000030690">
    <property type="component" value="Unassembled WGS sequence"/>
</dbReference>
<evidence type="ECO:0000256" key="9">
    <source>
        <dbReference type="ARBA" id="ARBA00023160"/>
    </source>
</evidence>
<evidence type="ECO:0000256" key="10">
    <source>
        <dbReference type="RuleBase" id="RU361115"/>
    </source>
</evidence>
<evidence type="ECO:0000256" key="4">
    <source>
        <dbReference type="ARBA" id="ARBA00022692"/>
    </source>
</evidence>
<keyword evidence="9 10" id="KW-0275">Fatty acid biosynthesis</keyword>
<keyword evidence="4 10" id="KW-0812">Transmembrane</keyword>
<accession>A0A024VBI3</accession>
<keyword evidence="3 10" id="KW-0808">Transferase</keyword>
<dbReference type="GO" id="GO:0019367">
    <property type="term" value="P:fatty acid elongation, saturated fatty acid"/>
    <property type="evidence" value="ECO:0007669"/>
    <property type="project" value="TreeGrafter"/>
</dbReference>
<evidence type="ECO:0000256" key="5">
    <source>
        <dbReference type="ARBA" id="ARBA00022832"/>
    </source>
</evidence>
<dbReference type="GO" id="GO:0034626">
    <property type="term" value="P:fatty acid elongation, polyunsaturated fatty acid"/>
    <property type="evidence" value="ECO:0007669"/>
    <property type="project" value="TreeGrafter"/>
</dbReference>
<dbReference type="GO" id="GO:0005789">
    <property type="term" value="C:endoplasmic reticulum membrane"/>
    <property type="evidence" value="ECO:0007669"/>
    <property type="project" value="TreeGrafter"/>
</dbReference>
<evidence type="ECO:0000313" key="12">
    <source>
        <dbReference type="Proteomes" id="UP000030690"/>
    </source>
</evidence>
<comment type="similarity">
    <text evidence="10">Belongs to the ELO family.</text>
</comment>
<dbReference type="PANTHER" id="PTHR11157">
    <property type="entry name" value="FATTY ACID ACYL TRANSFERASE-RELATED"/>
    <property type="match status" value="1"/>
</dbReference>
<dbReference type="SMR" id="A0A024VBI3"/>
<dbReference type="EC" id="2.3.1.-" evidence="10"/>
<dbReference type="EMBL" id="KI925057">
    <property type="protein sequence ID" value="ETW19824.1"/>
    <property type="molecule type" value="Genomic_DNA"/>
</dbReference>
<feature type="transmembrane region" description="Helical" evidence="10">
    <location>
        <begin position="266"/>
        <end position="286"/>
    </location>
</feature>
<keyword evidence="5 10" id="KW-0276">Fatty acid metabolism</keyword>
<gene>
    <name evidence="11" type="ORF">PFFVO_01299</name>
</gene>
<dbReference type="GO" id="GO:0009922">
    <property type="term" value="F:fatty acid elongase activity"/>
    <property type="evidence" value="ECO:0007669"/>
    <property type="project" value="InterPro"/>
</dbReference>
<proteinExistence type="inferred from homology"/>
<evidence type="ECO:0000313" key="11">
    <source>
        <dbReference type="EMBL" id="ETW19824.1"/>
    </source>
</evidence>
<comment type="catalytic activity">
    <reaction evidence="10">
        <text>an acyl-CoA + malonyl-CoA + H(+) = a 3-oxoacyl-CoA + CO2 + CoA</text>
        <dbReference type="Rhea" id="RHEA:50252"/>
        <dbReference type="ChEBI" id="CHEBI:15378"/>
        <dbReference type="ChEBI" id="CHEBI:16526"/>
        <dbReference type="ChEBI" id="CHEBI:57287"/>
        <dbReference type="ChEBI" id="CHEBI:57384"/>
        <dbReference type="ChEBI" id="CHEBI:58342"/>
        <dbReference type="ChEBI" id="CHEBI:90726"/>
    </reaction>
    <physiologicalReaction direction="left-to-right" evidence="10">
        <dbReference type="Rhea" id="RHEA:50253"/>
    </physiologicalReaction>
</comment>
<evidence type="ECO:0000256" key="7">
    <source>
        <dbReference type="ARBA" id="ARBA00023098"/>
    </source>
</evidence>
<reference evidence="11 12" key="1">
    <citation type="submission" date="2013-02" db="EMBL/GenBank/DDBJ databases">
        <title>The Genome Annotation of Plasmodium falciparum Vietnam Oak-Knoll (FVO).</title>
        <authorList>
            <consortium name="The Broad Institute Genome Sequencing Platform"/>
            <consortium name="The Broad Institute Genome Sequencing Center for Infectious Disease"/>
            <person name="Neafsey D."/>
            <person name="Hoffman S."/>
            <person name="Volkman S."/>
            <person name="Rosenthal P."/>
            <person name="Walker B."/>
            <person name="Young S.K."/>
            <person name="Zeng Q."/>
            <person name="Gargeya S."/>
            <person name="Fitzgerald M."/>
            <person name="Haas B."/>
            <person name="Abouelleil A."/>
            <person name="Allen A.W."/>
            <person name="Alvarado L."/>
            <person name="Arachchi H.M."/>
            <person name="Berlin A.M."/>
            <person name="Chapman S.B."/>
            <person name="Gainer-Dewar J."/>
            <person name="Goldberg J."/>
            <person name="Griggs A."/>
            <person name="Gujja S."/>
            <person name="Hansen M."/>
            <person name="Howarth C."/>
            <person name="Imamovic A."/>
            <person name="Ireland A."/>
            <person name="Larimer J."/>
            <person name="McCowan C."/>
            <person name="Murphy C."/>
            <person name="Pearson M."/>
            <person name="Poon T.W."/>
            <person name="Priest M."/>
            <person name="Roberts A."/>
            <person name="Saif S."/>
            <person name="Shea T."/>
            <person name="Sisk P."/>
            <person name="Sykes S."/>
            <person name="Wortman J."/>
            <person name="Nusbaum C."/>
            <person name="Birren B."/>
        </authorList>
    </citation>
    <scope>NUCLEOTIDE SEQUENCE [LARGE SCALE GENOMIC DNA]</scope>
    <source>
        <strain evidence="12">Vietnam Oak-Knoll (FVO)</strain>
    </source>
</reference>
<dbReference type="Pfam" id="PF01151">
    <property type="entry name" value="ELO"/>
    <property type="match status" value="1"/>
</dbReference>
<dbReference type="OrthoDB" id="434092at2759"/>
<keyword evidence="6 10" id="KW-1133">Transmembrane helix</keyword>
<sequence length="293" mass="34732">MNNLNILFFNNLGENILKFFNPSLKYARSITKNWFLMNPTHFFIALLSYLIFVFISYIYYIKYGSKSRHDKTLAAKIAPAITRSHKSTPLEQMVEKLTPSYNLLQVLFSLIITLLTVYEAKNRRFSLFYNSVDFSKKNIALCCWLFYLNKLVDFVDTILIVLRKKWNQFTFLHVYHHLSVFLIMWVNTSVGYDGDIYYIIVVNSFVHFVMYLYYYLSSVKFKVPIFAKACVTYLQMLQFLSIILPGFYVLFVRHYCPYPRKLVGLSFYYCISLLILFGNFALHTYIKPKKKTS</sequence>
<evidence type="ECO:0000256" key="1">
    <source>
        <dbReference type="ARBA" id="ARBA00004141"/>
    </source>
</evidence>
<dbReference type="AlphaFoldDB" id="A0A024VBI3"/>
<dbReference type="GO" id="GO:0030148">
    <property type="term" value="P:sphingolipid biosynthetic process"/>
    <property type="evidence" value="ECO:0007669"/>
    <property type="project" value="TreeGrafter"/>
</dbReference>
<feature type="transmembrane region" description="Helical" evidence="10">
    <location>
        <begin position="226"/>
        <end position="251"/>
    </location>
</feature>
<dbReference type="GO" id="GO:0034625">
    <property type="term" value="P:fatty acid elongation, monounsaturated fatty acid"/>
    <property type="evidence" value="ECO:0007669"/>
    <property type="project" value="TreeGrafter"/>
</dbReference>
<name>A0A024VBI3_PLAFA</name>
<organism evidence="11 12">
    <name type="scientific">Plasmodium falciparum Vietnam Oak-Knoll</name>
    <name type="common">FVO</name>
    <dbReference type="NCBI Taxonomy" id="1036723"/>
    <lineage>
        <taxon>Eukaryota</taxon>
        <taxon>Sar</taxon>
        <taxon>Alveolata</taxon>
        <taxon>Apicomplexa</taxon>
        <taxon>Aconoidasida</taxon>
        <taxon>Haemosporida</taxon>
        <taxon>Plasmodiidae</taxon>
        <taxon>Plasmodium</taxon>
        <taxon>Plasmodium (Laverania)</taxon>
    </lineage>
</organism>
<evidence type="ECO:0000256" key="6">
    <source>
        <dbReference type="ARBA" id="ARBA00022989"/>
    </source>
</evidence>
<feature type="transmembrane region" description="Helical" evidence="10">
    <location>
        <begin position="169"/>
        <end position="190"/>
    </location>
</feature>